<dbReference type="Gene3D" id="1.20.1740.10">
    <property type="entry name" value="Amino acid/polyamine transporter I"/>
    <property type="match status" value="1"/>
</dbReference>
<sequence length="469" mass="51906">MADKLQRELSNRHIQLIAIGGAIGTGLFLGAGASIHLAGPSILLTYVIVGFILFMFMRAMGEILLSNLGFKSFGDIAHHHINPMAGFMVGWTYWLTWIISGMAEVTAVAKYVSYWYPQIPNWITAAFTILVLVALNLFSAKLFGELEFWLALIKVITIFALIGVGIVMVIFAMKTQYGPAKVSNIWEYGGFFPNGVSGFLMSFQMAIFSFIGIELIGITAGETQNPHKTIPQAINNVPFRILIFYIGSLAVIMAVVPWHKLNPEESPYVKLFGLIGIPFAAGIINFVVLTAAASSCNSGIFANSRTLFGLAGRKQGPAFLHKTNKNGVPFYAILLTCGLLSIAVVLNAIFKDATKVFVQITTFSTVLNIMIWTCIMIAYLGFVKRNPELHEESKFKMPGGKYTAYGILVFFAFIFVVLLINSSTRYAVLFAPVWAIILVIMYQKYKKESEKAKIEMDEEDRELQNSEAE</sequence>
<feature type="transmembrane region" description="Helical" evidence="9">
    <location>
        <begin position="150"/>
        <end position="171"/>
    </location>
</feature>
<keyword evidence="4 9" id="KW-0812">Transmembrane</keyword>
<feature type="coiled-coil region" evidence="8">
    <location>
        <begin position="442"/>
        <end position="469"/>
    </location>
</feature>
<comment type="subcellular location">
    <subcellularLocation>
        <location evidence="1">Cell membrane</location>
        <topology evidence="1">Multi-pass membrane protein</topology>
    </subcellularLocation>
</comment>
<feature type="transmembrane region" description="Helical" evidence="9">
    <location>
        <begin position="330"/>
        <end position="350"/>
    </location>
</feature>
<keyword evidence="2" id="KW-0813">Transport</keyword>
<dbReference type="PIRSF" id="PIRSF006060">
    <property type="entry name" value="AA_transporter"/>
    <property type="match status" value="1"/>
</dbReference>
<evidence type="ECO:0000256" key="3">
    <source>
        <dbReference type="ARBA" id="ARBA00022475"/>
    </source>
</evidence>
<dbReference type="GO" id="GO:0006865">
    <property type="term" value="P:amino acid transport"/>
    <property type="evidence" value="ECO:0007669"/>
    <property type="project" value="UniProtKB-KW"/>
</dbReference>
<name>A0A380FWZ4_9STAP</name>
<reference evidence="12 14" key="2">
    <citation type="submission" date="2019-04" db="EMBL/GenBank/DDBJ databases">
        <title>Genomic characterization of Staphylococcus petrasii strains.</title>
        <authorList>
            <person name="Vrbovska V."/>
            <person name="Kovarovic V."/>
            <person name="Maslanova I."/>
            <person name="Indrakova A."/>
            <person name="Petras P."/>
            <person name="Sedo O."/>
            <person name="Svec P."/>
            <person name="Fisarova L."/>
            <person name="Sedlacek I."/>
            <person name="Doskar J."/>
            <person name="Pantucek R."/>
        </authorList>
    </citation>
    <scope>NUCLEOTIDE SEQUENCE [LARGE SCALE GENOMIC DNA]</scope>
    <source>
        <strain evidence="12 14">P5404</strain>
    </source>
</reference>
<dbReference type="GO" id="GO:0005886">
    <property type="term" value="C:plasma membrane"/>
    <property type="evidence" value="ECO:0007669"/>
    <property type="project" value="UniProtKB-SubCell"/>
</dbReference>
<dbReference type="PANTHER" id="PTHR43495">
    <property type="entry name" value="GABA PERMEASE"/>
    <property type="match status" value="1"/>
</dbReference>
<organism evidence="11 13">
    <name type="scientific">Staphylococcus petrasii</name>
    <dbReference type="NCBI Taxonomy" id="1276936"/>
    <lineage>
        <taxon>Bacteria</taxon>
        <taxon>Bacillati</taxon>
        <taxon>Bacillota</taxon>
        <taxon>Bacilli</taxon>
        <taxon>Bacillales</taxon>
        <taxon>Staphylococcaceae</taxon>
        <taxon>Staphylococcus</taxon>
    </lineage>
</organism>
<evidence type="ECO:0000256" key="4">
    <source>
        <dbReference type="ARBA" id="ARBA00022692"/>
    </source>
</evidence>
<keyword evidence="14" id="KW-1185">Reference proteome</keyword>
<feature type="transmembrane region" description="Helical" evidence="9">
    <location>
        <begin position="14"/>
        <end position="35"/>
    </location>
</feature>
<feature type="transmembrane region" description="Helical" evidence="9">
    <location>
        <begin position="191"/>
        <end position="216"/>
    </location>
</feature>
<feature type="transmembrane region" description="Helical" evidence="9">
    <location>
        <begin position="271"/>
        <end position="293"/>
    </location>
</feature>
<proteinExistence type="predicted"/>
<keyword evidence="7 9" id="KW-0472">Membrane</keyword>
<keyword evidence="6 9" id="KW-1133">Transmembrane helix</keyword>
<gene>
    <name evidence="11" type="primary">aapA_1</name>
    <name evidence="12" type="ORF">BJR09_10640</name>
    <name evidence="11" type="ORF">NCTC13830_00149</name>
</gene>
<keyword evidence="8" id="KW-0175">Coiled coil</keyword>
<evidence type="ECO:0000256" key="1">
    <source>
        <dbReference type="ARBA" id="ARBA00004651"/>
    </source>
</evidence>
<evidence type="ECO:0000256" key="9">
    <source>
        <dbReference type="SAM" id="Phobius"/>
    </source>
</evidence>
<keyword evidence="3" id="KW-1003">Cell membrane</keyword>
<feature type="transmembrane region" description="Helical" evidence="9">
    <location>
        <begin position="237"/>
        <end position="259"/>
    </location>
</feature>
<feature type="transmembrane region" description="Helical" evidence="9">
    <location>
        <begin position="119"/>
        <end position="138"/>
    </location>
</feature>
<dbReference type="EMBL" id="UHDO01000001">
    <property type="protein sequence ID" value="SUM42630.1"/>
    <property type="molecule type" value="Genomic_DNA"/>
</dbReference>
<feature type="transmembrane region" description="Helical" evidence="9">
    <location>
        <begin position="402"/>
        <end position="420"/>
    </location>
</feature>
<evidence type="ECO:0000256" key="5">
    <source>
        <dbReference type="ARBA" id="ARBA00022970"/>
    </source>
</evidence>
<evidence type="ECO:0000256" key="6">
    <source>
        <dbReference type="ARBA" id="ARBA00022989"/>
    </source>
</evidence>
<feature type="domain" description="Amino acid permease/ SLC12A" evidence="10">
    <location>
        <begin position="13"/>
        <end position="447"/>
    </location>
</feature>
<feature type="transmembrane region" description="Helical" evidence="9">
    <location>
        <begin position="41"/>
        <end position="60"/>
    </location>
</feature>
<evidence type="ECO:0000256" key="7">
    <source>
        <dbReference type="ARBA" id="ARBA00023136"/>
    </source>
</evidence>
<evidence type="ECO:0000313" key="14">
    <source>
        <dbReference type="Proteomes" id="UP000297598"/>
    </source>
</evidence>
<dbReference type="Proteomes" id="UP000297598">
    <property type="component" value="Unassembled WGS sequence"/>
</dbReference>
<feature type="transmembrane region" description="Helical" evidence="9">
    <location>
        <begin position="426"/>
        <end position="443"/>
    </location>
</feature>
<keyword evidence="5" id="KW-0029">Amino-acid transport</keyword>
<dbReference type="InterPro" id="IPR004841">
    <property type="entry name" value="AA-permease/SLC12A_dom"/>
</dbReference>
<feature type="transmembrane region" description="Helical" evidence="9">
    <location>
        <begin position="81"/>
        <end position="99"/>
    </location>
</feature>
<dbReference type="RefSeq" id="WP_103297143.1">
    <property type="nucleotide sequence ID" value="NZ_PPQT01000011.1"/>
</dbReference>
<dbReference type="FunFam" id="1.20.1740.10:FF:000001">
    <property type="entry name" value="Amino acid permease"/>
    <property type="match status" value="1"/>
</dbReference>
<reference evidence="11 13" key="1">
    <citation type="submission" date="2018-06" db="EMBL/GenBank/DDBJ databases">
        <authorList>
            <consortium name="Pathogen Informatics"/>
            <person name="Doyle S."/>
        </authorList>
    </citation>
    <scope>NUCLEOTIDE SEQUENCE [LARGE SCALE GENOMIC DNA]</scope>
    <source>
        <strain evidence="11 13">NCTC13830</strain>
    </source>
</reference>
<dbReference type="PANTHER" id="PTHR43495:SF2">
    <property type="entry name" value="D-SERINE_D-ALANINE_GLYCINE TRANSPORTER"/>
    <property type="match status" value="1"/>
</dbReference>
<dbReference type="Pfam" id="PF00324">
    <property type="entry name" value="AA_permease"/>
    <property type="match status" value="1"/>
</dbReference>
<dbReference type="OrthoDB" id="9780162at2"/>
<dbReference type="Proteomes" id="UP000254047">
    <property type="component" value="Unassembled WGS sequence"/>
</dbReference>
<evidence type="ECO:0000259" key="10">
    <source>
        <dbReference type="Pfam" id="PF00324"/>
    </source>
</evidence>
<dbReference type="GO" id="GO:0055085">
    <property type="term" value="P:transmembrane transport"/>
    <property type="evidence" value="ECO:0007669"/>
    <property type="project" value="InterPro"/>
</dbReference>
<evidence type="ECO:0000313" key="11">
    <source>
        <dbReference type="EMBL" id="SUM42630.1"/>
    </source>
</evidence>
<evidence type="ECO:0000256" key="2">
    <source>
        <dbReference type="ARBA" id="ARBA00022448"/>
    </source>
</evidence>
<evidence type="ECO:0000256" key="8">
    <source>
        <dbReference type="SAM" id="Coils"/>
    </source>
</evidence>
<dbReference type="EMBL" id="SRLS01000018">
    <property type="protein sequence ID" value="TGE15905.1"/>
    <property type="molecule type" value="Genomic_DNA"/>
</dbReference>
<evidence type="ECO:0000313" key="12">
    <source>
        <dbReference type="EMBL" id="TGE15905.1"/>
    </source>
</evidence>
<dbReference type="AlphaFoldDB" id="A0A380FWZ4"/>
<protein>
    <submittedName>
        <fullName evidence="12">Amino acid permease</fullName>
    </submittedName>
    <submittedName>
        <fullName evidence="11">D-serine/D-alanine/glycine transporter</fullName>
    </submittedName>
</protein>
<evidence type="ECO:0000313" key="13">
    <source>
        <dbReference type="Proteomes" id="UP000254047"/>
    </source>
</evidence>
<feature type="transmembrane region" description="Helical" evidence="9">
    <location>
        <begin position="356"/>
        <end position="382"/>
    </location>
</feature>
<accession>A0A380FWZ4</accession>